<evidence type="ECO:0000256" key="10">
    <source>
        <dbReference type="ARBA" id="ARBA00023224"/>
    </source>
</evidence>
<accession>A0A8C3WAR8</accession>
<dbReference type="Proteomes" id="UP000694540">
    <property type="component" value="Unplaced"/>
</dbReference>
<reference evidence="12" key="2">
    <citation type="submission" date="2025-09" db="UniProtKB">
        <authorList>
            <consortium name="Ensembl"/>
        </authorList>
    </citation>
    <scope>IDENTIFICATION</scope>
</reference>
<evidence type="ECO:0000256" key="11">
    <source>
        <dbReference type="RuleBase" id="RU364061"/>
    </source>
</evidence>
<evidence type="ECO:0000256" key="5">
    <source>
        <dbReference type="ARBA" id="ARBA00022692"/>
    </source>
</evidence>
<reference evidence="12" key="1">
    <citation type="submission" date="2025-08" db="UniProtKB">
        <authorList>
            <consortium name="Ensembl"/>
        </authorList>
    </citation>
    <scope>IDENTIFICATION</scope>
</reference>
<feature type="transmembrane region" description="Helical" evidence="11">
    <location>
        <begin position="68"/>
        <end position="89"/>
    </location>
</feature>
<evidence type="ECO:0000256" key="6">
    <source>
        <dbReference type="ARBA" id="ARBA00022989"/>
    </source>
</evidence>
<dbReference type="PANTHER" id="PTHR24062">
    <property type="entry name" value="VOMERONASAL TYPE-1 RECEPTOR"/>
    <property type="match status" value="1"/>
</dbReference>
<keyword evidence="9 11" id="KW-0675">Receptor</keyword>
<dbReference type="GO" id="GO:0005886">
    <property type="term" value="C:plasma membrane"/>
    <property type="evidence" value="ECO:0007669"/>
    <property type="project" value="UniProtKB-SubCell"/>
</dbReference>
<keyword evidence="5 11" id="KW-0812">Transmembrane</keyword>
<keyword evidence="7 11" id="KW-0297">G-protein coupled receptor</keyword>
<comment type="subcellular location">
    <subcellularLocation>
        <location evidence="1 11">Cell membrane</location>
        <topology evidence="1 11">Multi-pass membrane protein</topology>
    </subcellularLocation>
</comment>
<protein>
    <recommendedName>
        <fullName evidence="11">Vomeronasal type-1 receptor</fullName>
    </recommendedName>
</protein>
<keyword evidence="10 11" id="KW-0807">Transducer</keyword>
<evidence type="ECO:0000256" key="9">
    <source>
        <dbReference type="ARBA" id="ARBA00023170"/>
    </source>
</evidence>
<dbReference type="Ensembl" id="ENSCWAT00000012540.1">
    <property type="protein sequence ID" value="ENSCWAP00000011518.1"/>
    <property type="gene ID" value="ENSCWAG00000008942.1"/>
</dbReference>
<comment type="similarity">
    <text evidence="2 11">Belongs to the G-protein coupled receptor 1 family.</text>
</comment>
<evidence type="ECO:0000256" key="3">
    <source>
        <dbReference type="ARBA" id="ARBA00022475"/>
    </source>
</evidence>
<organism evidence="12 13">
    <name type="scientific">Catagonus wagneri</name>
    <name type="common">Chacoan peccary</name>
    <dbReference type="NCBI Taxonomy" id="51154"/>
    <lineage>
        <taxon>Eukaryota</taxon>
        <taxon>Metazoa</taxon>
        <taxon>Chordata</taxon>
        <taxon>Craniata</taxon>
        <taxon>Vertebrata</taxon>
        <taxon>Euteleostomi</taxon>
        <taxon>Mammalia</taxon>
        <taxon>Eutheria</taxon>
        <taxon>Laurasiatheria</taxon>
        <taxon>Artiodactyla</taxon>
        <taxon>Suina</taxon>
        <taxon>Tayassuidae</taxon>
        <taxon>Catagonus</taxon>
    </lineage>
</organism>
<keyword evidence="8 11" id="KW-0472">Membrane</keyword>
<comment type="caution">
    <text evidence="11">Lacks conserved residue(s) required for the propagation of feature annotation.</text>
</comment>
<feature type="transmembrane region" description="Helical" evidence="11">
    <location>
        <begin position="30"/>
        <end position="48"/>
    </location>
</feature>
<dbReference type="GO" id="GO:0016503">
    <property type="term" value="F:pheromone receptor activity"/>
    <property type="evidence" value="ECO:0007669"/>
    <property type="project" value="InterPro"/>
</dbReference>
<keyword evidence="6 11" id="KW-1133">Transmembrane helix</keyword>
<dbReference type="AlphaFoldDB" id="A0A8C3WAR8"/>
<evidence type="ECO:0000256" key="7">
    <source>
        <dbReference type="ARBA" id="ARBA00023040"/>
    </source>
</evidence>
<dbReference type="Gene3D" id="1.20.1070.10">
    <property type="entry name" value="Rhodopsin 7-helix transmembrane proteins"/>
    <property type="match status" value="1"/>
</dbReference>
<keyword evidence="13" id="KW-1185">Reference proteome</keyword>
<dbReference type="GO" id="GO:0019236">
    <property type="term" value="P:response to pheromone"/>
    <property type="evidence" value="ECO:0007669"/>
    <property type="project" value="UniProtKB-KW"/>
</dbReference>
<keyword evidence="4 11" id="KW-0589">Pheromone response</keyword>
<evidence type="ECO:0000256" key="2">
    <source>
        <dbReference type="ARBA" id="ARBA00010663"/>
    </source>
</evidence>
<name>A0A8C3WAR8_9CETA</name>
<dbReference type="Pfam" id="PF03402">
    <property type="entry name" value="V1R"/>
    <property type="match status" value="1"/>
</dbReference>
<dbReference type="SUPFAM" id="SSF81321">
    <property type="entry name" value="Family A G protein-coupled receptor-like"/>
    <property type="match status" value="1"/>
</dbReference>
<dbReference type="InterPro" id="IPR004072">
    <property type="entry name" value="Vmron_rcpt_1"/>
</dbReference>
<evidence type="ECO:0000256" key="1">
    <source>
        <dbReference type="ARBA" id="ARBA00004651"/>
    </source>
</evidence>
<sequence length="127" mass="13990">MSLEVLPLFPFFGKALRTIGIHAALKTMHLLQMGVGALANVILFFHNVSPVLLGHKHRPTHVILSHMAVANLMVLLSSGIPHTMAALVSRNPLSSFWCKFVNLALVLPWETCGQSMKSSAQKHTNHY</sequence>
<evidence type="ECO:0000313" key="12">
    <source>
        <dbReference type="Ensembl" id="ENSCWAP00000011518.1"/>
    </source>
</evidence>
<dbReference type="GeneTree" id="ENSGT00960000186612"/>
<evidence type="ECO:0000256" key="8">
    <source>
        <dbReference type="ARBA" id="ARBA00023136"/>
    </source>
</evidence>
<keyword evidence="3 11" id="KW-1003">Cell membrane</keyword>
<evidence type="ECO:0000256" key="4">
    <source>
        <dbReference type="ARBA" id="ARBA00022507"/>
    </source>
</evidence>
<evidence type="ECO:0000313" key="13">
    <source>
        <dbReference type="Proteomes" id="UP000694540"/>
    </source>
</evidence>
<proteinExistence type="inferred from homology"/>